<dbReference type="EMBL" id="NNAY01001010">
    <property type="protein sequence ID" value="OXU25497.1"/>
    <property type="molecule type" value="Genomic_DNA"/>
</dbReference>
<gene>
    <name evidence="2" type="ORF">TSAR_002227</name>
</gene>
<keyword evidence="3" id="KW-1185">Reference proteome</keyword>
<feature type="chain" id="PRO_5013053855" evidence="1">
    <location>
        <begin position="21"/>
        <end position="104"/>
    </location>
</feature>
<proteinExistence type="predicted"/>
<organism evidence="2 3">
    <name type="scientific">Trichomalopsis sarcophagae</name>
    <dbReference type="NCBI Taxonomy" id="543379"/>
    <lineage>
        <taxon>Eukaryota</taxon>
        <taxon>Metazoa</taxon>
        <taxon>Ecdysozoa</taxon>
        <taxon>Arthropoda</taxon>
        <taxon>Hexapoda</taxon>
        <taxon>Insecta</taxon>
        <taxon>Pterygota</taxon>
        <taxon>Neoptera</taxon>
        <taxon>Endopterygota</taxon>
        <taxon>Hymenoptera</taxon>
        <taxon>Apocrita</taxon>
        <taxon>Proctotrupomorpha</taxon>
        <taxon>Chalcidoidea</taxon>
        <taxon>Pteromalidae</taxon>
        <taxon>Pteromalinae</taxon>
        <taxon>Trichomalopsis</taxon>
    </lineage>
</organism>
<evidence type="ECO:0000313" key="2">
    <source>
        <dbReference type="EMBL" id="OXU25497.1"/>
    </source>
</evidence>
<reference evidence="2 3" key="1">
    <citation type="journal article" date="2017" name="Curr. Biol.">
        <title>The Evolution of Venom by Co-option of Single-Copy Genes.</title>
        <authorList>
            <person name="Martinson E.O."/>
            <person name="Mrinalini"/>
            <person name="Kelkar Y.D."/>
            <person name="Chang C.H."/>
            <person name="Werren J.H."/>
        </authorList>
    </citation>
    <scope>NUCLEOTIDE SEQUENCE [LARGE SCALE GENOMIC DNA]</scope>
    <source>
        <strain evidence="2 3">Alberta</strain>
        <tissue evidence="2">Whole body</tissue>
    </source>
</reference>
<dbReference type="AlphaFoldDB" id="A0A232F579"/>
<comment type="caution">
    <text evidence="2">The sequence shown here is derived from an EMBL/GenBank/DDBJ whole genome shotgun (WGS) entry which is preliminary data.</text>
</comment>
<evidence type="ECO:0000256" key="1">
    <source>
        <dbReference type="SAM" id="SignalP"/>
    </source>
</evidence>
<dbReference type="Proteomes" id="UP000215335">
    <property type="component" value="Unassembled WGS sequence"/>
</dbReference>
<keyword evidence="1" id="KW-0732">Signal</keyword>
<accession>A0A232F579</accession>
<evidence type="ECO:0000313" key="3">
    <source>
        <dbReference type="Proteomes" id="UP000215335"/>
    </source>
</evidence>
<protein>
    <submittedName>
        <fullName evidence="2">Uncharacterized protein</fullName>
    </submittedName>
</protein>
<feature type="signal peptide" evidence="1">
    <location>
        <begin position="1"/>
        <end position="20"/>
    </location>
</feature>
<name>A0A232F579_9HYME</name>
<sequence length="104" mass="12127">MKLLLLLSLLALLLVEEATCQAVDVKNLPQHLDKREETLFWKFIRDTAAKSGQTVVETLKEQVPRFKMEHPELSTSRRALRLITSSQETQRTHIRNEKNKFVNQ</sequence>